<reference evidence="9" key="1">
    <citation type="journal article" date="2010" name="Nature">
        <title>The Amphimedon queenslandica genome and the evolution of animal complexity.</title>
        <authorList>
            <person name="Srivastava M."/>
            <person name="Simakov O."/>
            <person name="Chapman J."/>
            <person name="Fahey B."/>
            <person name="Gauthier M.E."/>
            <person name="Mitros T."/>
            <person name="Richards G.S."/>
            <person name="Conaco C."/>
            <person name="Dacre M."/>
            <person name="Hellsten U."/>
            <person name="Larroux C."/>
            <person name="Putnam N.H."/>
            <person name="Stanke M."/>
            <person name="Adamska M."/>
            <person name="Darling A."/>
            <person name="Degnan S.M."/>
            <person name="Oakley T.H."/>
            <person name="Plachetzki D.C."/>
            <person name="Zhai Y."/>
            <person name="Adamski M."/>
            <person name="Calcino A."/>
            <person name="Cummins S.F."/>
            <person name="Goodstein D.M."/>
            <person name="Harris C."/>
            <person name="Jackson D.J."/>
            <person name="Leys S.P."/>
            <person name="Shu S."/>
            <person name="Woodcroft B.J."/>
            <person name="Vervoort M."/>
            <person name="Kosik K.S."/>
            <person name="Manning G."/>
            <person name="Degnan B.M."/>
            <person name="Rokhsar D.S."/>
        </authorList>
    </citation>
    <scope>NUCLEOTIDE SEQUENCE [LARGE SCALE GENOMIC DNA]</scope>
</reference>
<gene>
    <name evidence="8" type="primary">105313911</name>
</gene>
<evidence type="ECO:0000256" key="2">
    <source>
        <dbReference type="ARBA" id="ARBA00022737"/>
    </source>
</evidence>
<dbReference type="AlphaFoldDB" id="A0A1X7U572"/>
<dbReference type="OrthoDB" id="2324346at2759"/>
<evidence type="ECO:0000256" key="5">
    <source>
        <dbReference type="SAM" id="Phobius"/>
    </source>
</evidence>
<protein>
    <recommendedName>
        <fullName evidence="7">Calx-beta domain-containing protein</fullName>
    </recommendedName>
</protein>
<evidence type="ECO:0000313" key="8">
    <source>
        <dbReference type="EnsemblMetazoa" id="Aqu2.1.22905_001"/>
    </source>
</evidence>
<sequence length="690" mass="75330">MLYHIMIIVLLSICCIDAATVWFDPNTYNVTEEDTNITVIISLVTSEPLSADSTVRISNVTNDGATNQATAGVDYMSFNDTVTIPAGSTSYNYTVTIFSNPEAELSEVFSVSVEFVSGNQLTVNGSNAVITINDTDVPTVMFDPVTYNVTEGNSFIISFVTSQPLLGSSIVRLYDIPTAGATNHATPGDDYGSFNRTITLRVSSSTRYYDYSRHMYDDYRAEFTEQFSATLEFVSGWPLTFTGPNATLNINNVDVPTVQFYPVTYRAYEGDTNVTLNISFVTSQPLLGSSIVRIFDIPTTEATNDHATPDLDYMSFNDIITLPAGATRHDYTILIILNLEAESYREVFSATLEFVSGWPLTFTGSNATITIYDANVRTIGFSSSYSYIYSQETTNVTLTLRGVTSQPLLGDTIIRLTDVPTPGTTNPATRNIDYIGLNEEIPLPVGSTGFSYNVTILASPASELTEYFNVNMSYVSGAPLRVTGSVATITIYDTSFILLTFTSPEYIVSENNGSVTVTVTSSSPVLTDTVIRLTDEPTSGGARNITDYKSFSDTITIPSGQSSASYSISLVDDTVPESTESFDVRMGIVSRYRVTSNHNTAVVTITDNDSTSSIDVALVISGLNISFIIILTIILIAVILYFRRKLNNSMTADKPPVATTEASNMMYDKNVSYQLHKITNETGVYEDVLH</sequence>
<organism evidence="8">
    <name type="scientific">Amphimedon queenslandica</name>
    <name type="common">Sponge</name>
    <dbReference type="NCBI Taxonomy" id="400682"/>
    <lineage>
        <taxon>Eukaryota</taxon>
        <taxon>Metazoa</taxon>
        <taxon>Porifera</taxon>
        <taxon>Demospongiae</taxon>
        <taxon>Heteroscleromorpha</taxon>
        <taxon>Haplosclerida</taxon>
        <taxon>Niphatidae</taxon>
        <taxon>Amphimedon</taxon>
    </lineage>
</organism>
<evidence type="ECO:0000256" key="4">
    <source>
        <dbReference type="ARBA" id="ARBA00023065"/>
    </source>
</evidence>
<dbReference type="InterPro" id="IPR003644">
    <property type="entry name" value="Calx_beta"/>
</dbReference>
<evidence type="ECO:0000256" key="1">
    <source>
        <dbReference type="ARBA" id="ARBA00022729"/>
    </source>
</evidence>
<keyword evidence="5" id="KW-0472">Membrane</keyword>
<dbReference type="SUPFAM" id="SSF141072">
    <property type="entry name" value="CalX-like"/>
    <property type="match status" value="5"/>
</dbReference>
<dbReference type="Pfam" id="PF03160">
    <property type="entry name" value="Calx-beta"/>
    <property type="match status" value="4"/>
</dbReference>
<dbReference type="SMART" id="SM00237">
    <property type="entry name" value="Calx_beta"/>
    <property type="match status" value="2"/>
</dbReference>
<keyword evidence="1 6" id="KW-0732">Signal</keyword>
<feature type="domain" description="Calx-beta" evidence="7">
    <location>
        <begin position="9"/>
        <end position="114"/>
    </location>
</feature>
<dbReference type="GO" id="GO:0007154">
    <property type="term" value="P:cell communication"/>
    <property type="evidence" value="ECO:0007669"/>
    <property type="project" value="InterPro"/>
</dbReference>
<feature type="signal peptide" evidence="6">
    <location>
        <begin position="1"/>
        <end position="18"/>
    </location>
</feature>
<dbReference type="STRING" id="400682.A0A1X7U572"/>
<evidence type="ECO:0000259" key="7">
    <source>
        <dbReference type="SMART" id="SM00237"/>
    </source>
</evidence>
<proteinExistence type="predicted"/>
<dbReference type="KEGG" id="aqu:105313911"/>
<keyword evidence="3" id="KW-0106">Calcium</keyword>
<dbReference type="Gene3D" id="2.60.40.2030">
    <property type="match status" value="4"/>
</dbReference>
<dbReference type="GO" id="GO:0030001">
    <property type="term" value="P:metal ion transport"/>
    <property type="evidence" value="ECO:0007669"/>
    <property type="project" value="TreeGrafter"/>
</dbReference>
<dbReference type="EnsemblMetazoa" id="XM_020000480.1">
    <property type="protein sequence ID" value="XP_019856039.1"/>
    <property type="gene ID" value="LOC105313911"/>
</dbReference>
<dbReference type="InterPro" id="IPR038081">
    <property type="entry name" value="CalX-like_sf"/>
</dbReference>
<reference evidence="8" key="2">
    <citation type="submission" date="2017-05" db="UniProtKB">
        <authorList>
            <consortium name="EnsemblMetazoa"/>
        </authorList>
    </citation>
    <scope>IDENTIFICATION</scope>
</reference>
<dbReference type="InParanoid" id="A0A1X7U572"/>
<dbReference type="PANTHER" id="PTHR11878">
    <property type="entry name" value="SODIUM/CALCIUM EXCHANGER"/>
    <property type="match status" value="1"/>
</dbReference>
<evidence type="ECO:0000256" key="6">
    <source>
        <dbReference type="SAM" id="SignalP"/>
    </source>
</evidence>
<dbReference type="Proteomes" id="UP000007879">
    <property type="component" value="Unassembled WGS sequence"/>
</dbReference>
<keyword evidence="5" id="KW-0812">Transmembrane</keyword>
<dbReference type="PANTHER" id="PTHR11878:SF65">
    <property type="entry name" value="NA_CA-EXCHANGE PROTEIN, ISOFORM G"/>
    <property type="match status" value="1"/>
</dbReference>
<keyword evidence="2" id="KW-0677">Repeat</keyword>
<dbReference type="InterPro" id="IPR051171">
    <property type="entry name" value="CaCA"/>
</dbReference>
<feature type="chain" id="PRO_5012688376" description="Calx-beta domain-containing protein" evidence="6">
    <location>
        <begin position="19"/>
        <end position="690"/>
    </location>
</feature>
<name>A0A1X7U572_AMPQE</name>
<evidence type="ECO:0000256" key="3">
    <source>
        <dbReference type="ARBA" id="ARBA00022837"/>
    </source>
</evidence>
<keyword evidence="5" id="KW-1133">Transmembrane helix</keyword>
<dbReference type="EnsemblMetazoa" id="Aqu2.1.22905_001">
    <property type="protein sequence ID" value="Aqu2.1.22905_001"/>
    <property type="gene ID" value="Aqu2.1.22905"/>
</dbReference>
<keyword evidence="4" id="KW-0813">Transport</keyword>
<feature type="transmembrane region" description="Helical" evidence="5">
    <location>
        <begin position="616"/>
        <end position="642"/>
    </location>
</feature>
<keyword evidence="9" id="KW-1185">Reference proteome</keyword>
<accession>A0A1X7U572</accession>
<evidence type="ECO:0000313" key="9">
    <source>
        <dbReference type="Proteomes" id="UP000007879"/>
    </source>
</evidence>
<feature type="domain" description="Calx-beta" evidence="7">
    <location>
        <begin position="487"/>
        <end position="587"/>
    </location>
</feature>
<dbReference type="GO" id="GO:0016020">
    <property type="term" value="C:membrane"/>
    <property type="evidence" value="ECO:0007669"/>
    <property type="project" value="InterPro"/>
</dbReference>
<keyword evidence="4" id="KW-0406">Ion transport</keyword>